<evidence type="ECO:0000313" key="2">
    <source>
        <dbReference type="Proteomes" id="UP000003643"/>
    </source>
</evidence>
<evidence type="ECO:0000313" key="1">
    <source>
        <dbReference type="EMBL" id="EFG96047.1"/>
    </source>
</evidence>
<dbReference type="EC" id="2.7.1.68" evidence="1"/>
<dbReference type="Pfam" id="PF07661">
    <property type="entry name" value="MORN_2"/>
    <property type="match status" value="2"/>
</dbReference>
<protein>
    <submittedName>
        <fullName evidence="1">MORN repeat protein</fullName>
        <ecNumber evidence="1">2.7.1.68</ecNumber>
    </submittedName>
</protein>
<proteinExistence type="predicted"/>
<name>D5RAY0_FUSN2</name>
<reference evidence="1 2" key="1">
    <citation type="submission" date="2010-04" db="EMBL/GenBank/DDBJ databases">
        <authorList>
            <person name="Qin X."/>
            <person name="Bachman B."/>
            <person name="Battles P."/>
            <person name="Bell A."/>
            <person name="Bess C."/>
            <person name="Bickham C."/>
            <person name="Chaboub L."/>
            <person name="Chen D."/>
            <person name="Coyle M."/>
            <person name="Deiros D.R."/>
            <person name="Dinh H."/>
            <person name="Forbes L."/>
            <person name="Fowler G."/>
            <person name="Francisco L."/>
            <person name="Fu Q."/>
            <person name="Gubbala S."/>
            <person name="Hale W."/>
            <person name="Han Y."/>
            <person name="Hemphill L."/>
            <person name="Highlander S.K."/>
            <person name="Hirani K."/>
            <person name="Hogues M."/>
            <person name="Jackson L."/>
            <person name="Jakkamsetti A."/>
            <person name="Javaid M."/>
            <person name="Jiang H."/>
            <person name="Korchina V."/>
            <person name="Kovar C."/>
            <person name="Lara F."/>
            <person name="Lee S."/>
            <person name="Mata R."/>
            <person name="Mathew T."/>
            <person name="Moen C."/>
            <person name="Morales K."/>
            <person name="Munidasa M."/>
            <person name="Nazareth L."/>
            <person name="Ngo R."/>
            <person name="Nguyen L."/>
            <person name="Okwuonu G."/>
            <person name="Ongeri F."/>
            <person name="Patil S."/>
            <person name="Petrosino J."/>
            <person name="Pham C."/>
            <person name="Pham P."/>
            <person name="Pu L.-L."/>
            <person name="Puazo M."/>
            <person name="Raj R."/>
            <person name="Reid J."/>
            <person name="Rouhana J."/>
            <person name="Saada N."/>
            <person name="Shang Y."/>
            <person name="Simmons D."/>
            <person name="Thornton R."/>
            <person name="Warren J."/>
            <person name="Weissenberger G."/>
            <person name="Zhang J."/>
            <person name="Zhang L."/>
            <person name="Zhou C."/>
            <person name="Zhu D."/>
            <person name="Muzny D."/>
            <person name="Worley K."/>
            <person name="Gibbs R."/>
        </authorList>
    </citation>
    <scope>NUCLEOTIDE SEQUENCE [LARGE SCALE GENOMIC DNA]</scope>
    <source>
        <strain evidence="2">ATCC 23726 / VPI 4351</strain>
    </source>
</reference>
<gene>
    <name evidence="1" type="ORF">HMPREF0397_0365</name>
</gene>
<dbReference type="Gene3D" id="3.90.930.1">
    <property type="match status" value="1"/>
</dbReference>
<keyword evidence="1" id="KW-0808">Transferase</keyword>
<dbReference type="GO" id="GO:0016308">
    <property type="term" value="F:1-phosphatidylinositol-4-phosphate 5-kinase activity"/>
    <property type="evidence" value="ECO:0007669"/>
    <property type="project" value="UniProtKB-EC"/>
</dbReference>
<organism evidence="1 2">
    <name type="scientific">Fusobacterium nucleatum subsp. nucleatum (strain ATCC 23726 / VPI 4351)</name>
    <dbReference type="NCBI Taxonomy" id="525283"/>
    <lineage>
        <taxon>Bacteria</taxon>
        <taxon>Fusobacteriati</taxon>
        <taxon>Fusobacteriota</taxon>
        <taxon>Fusobacteriia</taxon>
        <taxon>Fusobacteriales</taxon>
        <taxon>Fusobacteriaceae</taxon>
        <taxon>Fusobacterium</taxon>
    </lineage>
</organism>
<dbReference type="AlphaFoldDB" id="D5RAY0"/>
<sequence>MPSCKKFLIKNGEAIAYYENGNIEQKAYFINGKQEKEHLYYDEKGNLTKTEIYKNGIKQ</sequence>
<dbReference type="InterPro" id="IPR011652">
    <property type="entry name" value="MORN_2"/>
</dbReference>
<dbReference type="Proteomes" id="UP000003643">
    <property type="component" value="Unassembled WGS sequence"/>
</dbReference>
<comment type="caution">
    <text evidence="1">The sequence shown here is derived from an EMBL/GenBank/DDBJ whole genome shotgun (WGS) entry which is preliminary data.</text>
</comment>
<dbReference type="EMBL" id="ADVK01000012">
    <property type="protein sequence ID" value="EFG96047.1"/>
    <property type="molecule type" value="Genomic_DNA"/>
</dbReference>
<accession>D5RAY0</accession>
<dbReference type="SUPFAM" id="SSF82185">
    <property type="entry name" value="Histone H3 K4-specific methyltransferase SET7/9 N-terminal domain"/>
    <property type="match status" value="1"/>
</dbReference>